<gene>
    <name evidence="3" type="ORF">C7443_102319</name>
</gene>
<organism evidence="3 4">
    <name type="scientific">Plasticicumulans acidivorans</name>
    <dbReference type="NCBI Taxonomy" id="886464"/>
    <lineage>
        <taxon>Bacteria</taxon>
        <taxon>Pseudomonadati</taxon>
        <taxon>Pseudomonadota</taxon>
        <taxon>Gammaproteobacteria</taxon>
        <taxon>Candidatus Competibacteraceae</taxon>
        <taxon>Plasticicumulans</taxon>
    </lineage>
</organism>
<evidence type="ECO:0000259" key="2">
    <source>
        <dbReference type="Pfam" id="PF17680"/>
    </source>
</evidence>
<keyword evidence="4" id="KW-1185">Reference proteome</keyword>
<feature type="signal peptide" evidence="1">
    <location>
        <begin position="1"/>
        <end position="25"/>
    </location>
</feature>
<dbReference type="Pfam" id="PF17680">
    <property type="entry name" value="FlgO"/>
    <property type="match status" value="1"/>
</dbReference>
<dbReference type="PROSITE" id="PS51257">
    <property type="entry name" value="PROKAR_LIPOPROTEIN"/>
    <property type="match status" value="1"/>
</dbReference>
<sequence>MMRSYHFARWAVAMLLAGALLSGCATTRSEVNDGDLVVASYTAADQLVAGAPWLLTESQPVLVASLANINALENSSAFGRIASEQLSSRLAQKGLTVIEMKMRKNVFIENDSGEFVLSRQVRDLSRAHNATAVLAGTYAVGRDTVFVNTRLIRVLDGVVLASYDYTLPIGPNTRSLLVTQ</sequence>
<feature type="domain" description="FlgO" evidence="2">
    <location>
        <begin position="41"/>
        <end position="170"/>
    </location>
</feature>
<keyword evidence="1" id="KW-0732">Signal</keyword>
<dbReference type="InterPro" id="IPR041215">
    <property type="entry name" value="FlgO_dom"/>
</dbReference>
<accession>A0A317MZ86</accession>
<dbReference type="EMBL" id="QGTJ01000002">
    <property type="protein sequence ID" value="PWV64668.1"/>
    <property type="molecule type" value="Genomic_DNA"/>
</dbReference>
<dbReference type="AlphaFoldDB" id="A0A317MZ86"/>
<evidence type="ECO:0000256" key="1">
    <source>
        <dbReference type="SAM" id="SignalP"/>
    </source>
</evidence>
<name>A0A317MZ86_9GAMM</name>
<proteinExistence type="predicted"/>
<evidence type="ECO:0000313" key="4">
    <source>
        <dbReference type="Proteomes" id="UP000246569"/>
    </source>
</evidence>
<dbReference type="Proteomes" id="UP000246569">
    <property type="component" value="Unassembled WGS sequence"/>
</dbReference>
<protein>
    <recommendedName>
        <fullName evidence="2">FlgO domain-containing protein</fullName>
    </recommendedName>
</protein>
<feature type="chain" id="PRO_5016288712" description="FlgO domain-containing protein" evidence="1">
    <location>
        <begin position="26"/>
        <end position="180"/>
    </location>
</feature>
<comment type="caution">
    <text evidence="3">The sequence shown here is derived from an EMBL/GenBank/DDBJ whole genome shotgun (WGS) entry which is preliminary data.</text>
</comment>
<dbReference type="OrthoDB" id="8479562at2"/>
<dbReference type="RefSeq" id="WP_110017307.1">
    <property type="nucleotide sequence ID" value="NZ_QGTJ01000002.1"/>
</dbReference>
<evidence type="ECO:0000313" key="3">
    <source>
        <dbReference type="EMBL" id="PWV64668.1"/>
    </source>
</evidence>
<reference evidence="3 4" key="1">
    <citation type="submission" date="2018-05" db="EMBL/GenBank/DDBJ databases">
        <title>Genomic Encyclopedia of Type Strains, Phase IV (KMG-IV): sequencing the most valuable type-strain genomes for metagenomic binning, comparative biology and taxonomic classification.</title>
        <authorList>
            <person name="Goeker M."/>
        </authorList>
    </citation>
    <scope>NUCLEOTIDE SEQUENCE [LARGE SCALE GENOMIC DNA]</scope>
    <source>
        <strain evidence="3 4">DSM 23606</strain>
    </source>
</reference>